<dbReference type="Proteomes" id="UP000551501">
    <property type="component" value="Unassembled WGS sequence"/>
</dbReference>
<evidence type="ECO:0000313" key="6">
    <source>
        <dbReference type="Proteomes" id="UP000551501"/>
    </source>
</evidence>
<accession>A0A840EZU7</accession>
<dbReference type="PANTHER" id="PTHR43201">
    <property type="entry name" value="ACYL-COA SYNTHETASE"/>
    <property type="match status" value="1"/>
</dbReference>
<organism evidence="5 6">
    <name type="scientific">Gordonia humi</name>
    <dbReference type="NCBI Taxonomy" id="686429"/>
    <lineage>
        <taxon>Bacteria</taxon>
        <taxon>Bacillati</taxon>
        <taxon>Actinomycetota</taxon>
        <taxon>Actinomycetes</taxon>
        <taxon>Mycobacteriales</taxon>
        <taxon>Gordoniaceae</taxon>
        <taxon>Gordonia</taxon>
    </lineage>
</organism>
<dbReference type="GO" id="GO:0006631">
    <property type="term" value="P:fatty acid metabolic process"/>
    <property type="evidence" value="ECO:0007669"/>
    <property type="project" value="TreeGrafter"/>
</dbReference>
<evidence type="ECO:0000256" key="1">
    <source>
        <dbReference type="ARBA" id="ARBA00006432"/>
    </source>
</evidence>
<dbReference type="Pfam" id="PF00501">
    <property type="entry name" value="AMP-binding"/>
    <property type="match status" value="1"/>
</dbReference>
<name>A0A840EZU7_9ACTN</name>
<dbReference type="PANTHER" id="PTHR43201:SF5">
    <property type="entry name" value="MEDIUM-CHAIN ACYL-COA LIGASE ACSF2, MITOCHONDRIAL"/>
    <property type="match status" value="1"/>
</dbReference>
<dbReference type="InterPro" id="IPR045851">
    <property type="entry name" value="AMP-bd_C_sf"/>
</dbReference>
<evidence type="ECO:0000313" key="5">
    <source>
        <dbReference type="EMBL" id="MBB4135828.1"/>
    </source>
</evidence>
<dbReference type="Pfam" id="PF13193">
    <property type="entry name" value="AMP-binding_C"/>
    <property type="match status" value="1"/>
</dbReference>
<evidence type="ECO:0000256" key="2">
    <source>
        <dbReference type="ARBA" id="ARBA00022598"/>
    </source>
</evidence>
<dbReference type="EMBL" id="JACIFP010000001">
    <property type="protein sequence ID" value="MBB4135828.1"/>
    <property type="molecule type" value="Genomic_DNA"/>
</dbReference>
<comment type="similarity">
    <text evidence="1">Belongs to the ATP-dependent AMP-binding enzyme family.</text>
</comment>
<dbReference type="InterPro" id="IPR042099">
    <property type="entry name" value="ANL_N_sf"/>
</dbReference>
<comment type="caution">
    <text evidence="5">The sequence shown here is derived from an EMBL/GenBank/DDBJ whole genome shotgun (WGS) entry which is preliminary data.</text>
</comment>
<keyword evidence="6" id="KW-1185">Reference proteome</keyword>
<dbReference type="AlphaFoldDB" id="A0A840EZU7"/>
<reference evidence="5 6" key="1">
    <citation type="submission" date="2020-08" db="EMBL/GenBank/DDBJ databases">
        <title>Sequencing the genomes of 1000 actinobacteria strains.</title>
        <authorList>
            <person name="Klenk H.-P."/>
        </authorList>
    </citation>
    <scope>NUCLEOTIDE SEQUENCE [LARGE SCALE GENOMIC DNA]</scope>
    <source>
        <strain evidence="5 6">DSM 45298</strain>
    </source>
</reference>
<evidence type="ECO:0000259" key="4">
    <source>
        <dbReference type="Pfam" id="PF13193"/>
    </source>
</evidence>
<dbReference type="PROSITE" id="PS00455">
    <property type="entry name" value="AMP_BINDING"/>
    <property type="match status" value="1"/>
</dbReference>
<feature type="domain" description="AMP-dependent synthetase/ligase" evidence="3">
    <location>
        <begin position="11"/>
        <end position="349"/>
    </location>
</feature>
<dbReference type="InterPro" id="IPR000873">
    <property type="entry name" value="AMP-dep_synth/lig_dom"/>
</dbReference>
<keyword evidence="2 5" id="KW-0436">Ligase</keyword>
<dbReference type="SUPFAM" id="SSF56801">
    <property type="entry name" value="Acetyl-CoA synthetase-like"/>
    <property type="match status" value="1"/>
</dbReference>
<feature type="domain" description="AMP-binding enzyme C-terminal" evidence="4">
    <location>
        <begin position="399"/>
        <end position="474"/>
    </location>
</feature>
<gene>
    <name evidence="5" type="ORF">BKA16_002380</name>
</gene>
<dbReference type="InterPro" id="IPR020845">
    <property type="entry name" value="AMP-binding_CS"/>
</dbReference>
<dbReference type="InterPro" id="IPR025110">
    <property type="entry name" value="AMP-bd_C"/>
</dbReference>
<dbReference type="RefSeq" id="WP_343067387.1">
    <property type="nucleotide sequence ID" value="NZ_BAABHL010000040.1"/>
</dbReference>
<evidence type="ECO:0000259" key="3">
    <source>
        <dbReference type="Pfam" id="PF00501"/>
    </source>
</evidence>
<dbReference type="Gene3D" id="3.40.50.12780">
    <property type="entry name" value="N-terminal domain of ligase-like"/>
    <property type="match status" value="1"/>
</dbReference>
<proteinExistence type="inferred from homology"/>
<dbReference type="GO" id="GO:0031956">
    <property type="term" value="F:medium-chain fatty acid-CoA ligase activity"/>
    <property type="evidence" value="ECO:0007669"/>
    <property type="project" value="TreeGrafter"/>
</dbReference>
<protein>
    <submittedName>
        <fullName evidence="5">Acyl-CoA synthetase (AMP-forming)/AMP-acid ligase II</fullName>
    </submittedName>
</protein>
<dbReference type="Gene3D" id="3.30.300.30">
    <property type="match status" value="1"/>
</dbReference>
<sequence length="500" mass="52760">MTLVVAALPDSRAATAPDAPALTDDRMVLDNRAFADAVARAAGRLRSSGVESGEVVGLLLPNRVELVIALFAAWRLGAAVTPINPALAAPEVGFQVSDAAARTVVVEPGVDLDIPGVGLVECTDLVAGDPVPTPAGLDPDDVALLIYTAGTTGTPKGVMITHRNIDAMTSTFVDHFGFTADDHSLLVLPLFHANGVVLGTLAPLRAGGRATVVGRFRPDAFFPAVQAHRPTYFSAVPAIYAMLAGLPDDVVPDTTSLRFGICGAAPMPTELIARFEDRYNVPIVEGYGLSETTTASAINPVEGLRKPGTVGPALPGQRIRIVDAELRDVPRGESGEVLIAGDVVMAGYLNRPDATAETIVDGWLRTGDVGRVDDDGYLQLVDRVKDMIIRGGENLYPKEIENQIYRHSDVFEAAVIGRPHDVLGEVPVAYVSFRDGATTTTTDIEASLRDQLAKIKQPVEIIELGDVPKNPVGKIDKPALRALDAETAVDRAGGDPTGDR</sequence>